<feature type="domain" description="Cyclic nucleotide-binding" evidence="1">
    <location>
        <begin position="11"/>
        <end position="113"/>
    </location>
</feature>
<keyword evidence="3" id="KW-1185">Reference proteome</keyword>
<gene>
    <name evidence="2" type="ORF">SAMN04488109_2045</name>
</gene>
<dbReference type="PROSITE" id="PS50042">
    <property type="entry name" value="CNMP_BINDING_3"/>
    <property type="match status" value="1"/>
</dbReference>
<dbReference type="AlphaFoldDB" id="A0A1M5N126"/>
<dbReference type="SUPFAM" id="SSF51206">
    <property type="entry name" value="cAMP-binding domain-like"/>
    <property type="match status" value="1"/>
</dbReference>
<keyword evidence="2" id="KW-0418">Kinase</keyword>
<protein>
    <submittedName>
        <fullName evidence="2">cAMP-binding domain of CRP or a regulatory subunit of cAMP-dependent protein kinases</fullName>
    </submittedName>
</protein>
<dbReference type="STRING" id="947013.SAMN04488109_2045"/>
<evidence type="ECO:0000259" key="1">
    <source>
        <dbReference type="PROSITE" id="PS50042"/>
    </source>
</evidence>
<dbReference type="RefSeq" id="WP_073133342.1">
    <property type="nucleotide sequence ID" value="NZ_FQWQ01000001.1"/>
</dbReference>
<dbReference type="CDD" id="cd00038">
    <property type="entry name" value="CAP_ED"/>
    <property type="match status" value="1"/>
</dbReference>
<keyword evidence="2" id="KW-0808">Transferase</keyword>
<dbReference type="InterPro" id="IPR000595">
    <property type="entry name" value="cNMP-bd_dom"/>
</dbReference>
<name>A0A1M5N126_9BACT</name>
<dbReference type="Proteomes" id="UP000184212">
    <property type="component" value="Unassembled WGS sequence"/>
</dbReference>
<proteinExistence type="predicted"/>
<dbReference type="OrthoDB" id="680421at2"/>
<dbReference type="EMBL" id="FQWQ01000001">
    <property type="protein sequence ID" value="SHG83187.1"/>
    <property type="molecule type" value="Genomic_DNA"/>
</dbReference>
<dbReference type="Pfam" id="PF00027">
    <property type="entry name" value="cNMP_binding"/>
    <property type="match status" value="1"/>
</dbReference>
<evidence type="ECO:0000313" key="2">
    <source>
        <dbReference type="EMBL" id="SHG83187.1"/>
    </source>
</evidence>
<accession>A0A1M5N126</accession>
<dbReference type="InterPro" id="IPR014710">
    <property type="entry name" value="RmlC-like_jellyroll"/>
</dbReference>
<organism evidence="2 3">
    <name type="scientific">Chryseolinea serpens</name>
    <dbReference type="NCBI Taxonomy" id="947013"/>
    <lineage>
        <taxon>Bacteria</taxon>
        <taxon>Pseudomonadati</taxon>
        <taxon>Bacteroidota</taxon>
        <taxon>Cytophagia</taxon>
        <taxon>Cytophagales</taxon>
        <taxon>Fulvivirgaceae</taxon>
        <taxon>Chryseolinea</taxon>
    </lineage>
</organism>
<evidence type="ECO:0000313" key="3">
    <source>
        <dbReference type="Proteomes" id="UP000184212"/>
    </source>
</evidence>
<dbReference type="GO" id="GO:0016301">
    <property type="term" value="F:kinase activity"/>
    <property type="evidence" value="ECO:0007669"/>
    <property type="project" value="UniProtKB-KW"/>
</dbReference>
<reference evidence="2 3" key="1">
    <citation type="submission" date="2016-11" db="EMBL/GenBank/DDBJ databases">
        <authorList>
            <person name="Jaros S."/>
            <person name="Januszkiewicz K."/>
            <person name="Wedrychowicz H."/>
        </authorList>
    </citation>
    <scope>NUCLEOTIDE SEQUENCE [LARGE SCALE GENOMIC DNA]</scope>
    <source>
        <strain evidence="2 3">DSM 24574</strain>
    </source>
</reference>
<dbReference type="Gene3D" id="2.60.120.10">
    <property type="entry name" value="Jelly Rolls"/>
    <property type="match status" value="1"/>
</dbReference>
<sequence length="191" mass="22399">MTADLIQVIEQLISLTPAEKKLVQDLFKEKIYKKGDFFLAEGDTCKHVGFITKGIVRYYINDEGEEKTYGFSKENDFVSNYESFVPQTPSQQIIQALEDSVLLVISRNDLQQFYTHIKEGERFGRLVIEQVFIQTLKERNSFYTDSPEFRYEKFIQQHPDLQQRLSQYYIASYVGVKPQSLSRIRKRLSVS</sequence>
<dbReference type="InterPro" id="IPR018490">
    <property type="entry name" value="cNMP-bd_dom_sf"/>
</dbReference>